<dbReference type="GO" id="GO:0007166">
    <property type="term" value="P:cell surface receptor signaling pathway"/>
    <property type="evidence" value="ECO:0007669"/>
    <property type="project" value="InterPro"/>
</dbReference>
<dbReference type="InterPro" id="IPR054000">
    <property type="entry name" value="MLKL_N"/>
</dbReference>
<dbReference type="Pfam" id="PF22215">
    <property type="entry name" value="MLKL_N"/>
    <property type="match status" value="1"/>
</dbReference>
<name>A0A4Y7PLF6_9AGAM</name>
<dbReference type="CDD" id="cd21037">
    <property type="entry name" value="MLKL_NTD"/>
    <property type="match status" value="1"/>
</dbReference>
<feature type="compositionally biased region" description="Basic residues" evidence="1">
    <location>
        <begin position="1"/>
        <end position="12"/>
    </location>
</feature>
<dbReference type="VEuPathDB" id="FungiDB:BD410DRAFT_795538"/>
<protein>
    <recommendedName>
        <fullName evidence="2">Mixed lineage kinase domain-containing protein</fullName>
    </recommendedName>
</protein>
<evidence type="ECO:0000256" key="1">
    <source>
        <dbReference type="SAM" id="MobiDB-lite"/>
    </source>
</evidence>
<proteinExistence type="predicted"/>
<gene>
    <name evidence="3" type="ORF">BD410DRAFT_795538</name>
</gene>
<keyword evidence="4" id="KW-1185">Reference proteome</keyword>
<dbReference type="AlphaFoldDB" id="A0A4Y7PLF6"/>
<organism evidence="3 4">
    <name type="scientific">Rickenella mellea</name>
    <dbReference type="NCBI Taxonomy" id="50990"/>
    <lineage>
        <taxon>Eukaryota</taxon>
        <taxon>Fungi</taxon>
        <taxon>Dikarya</taxon>
        <taxon>Basidiomycota</taxon>
        <taxon>Agaricomycotina</taxon>
        <taxon>Agaricomycetes</taxon>
        <taxon>Hymenochaetales</taxon>
        <taxon>Rickenellaceae</taxon>
        <taxon>Rickenella</taxon>
    </lineage>
</organism>
<dbReference type="Proteomes" id="UP000294933">
    <property type="component" value="Unassembled WGS sequence"/>
</dbReference>
<accession>A0A4Y7PLF6</accession>
<sequence length="241" mass="26909">MPFRRRPLRRARSTNDPTDADSMEPGSSSVAGAARAATPVALTALFQSTDVFPPLKSALSFLLQVHDICEKMKSNRGGADELRVRVEGVRDFVVEAFQDEEDMCLELYNALIQFDDALMSILVAVDDVRYRKSRLLRLAFSARDTETLRLVKQRLDDATKLLMLIVTLQQSKTLHSMSRTVSRVEGLVFEVGYMRAQLTAPRTALKKPALFFFHISPLDLPLDVIGSPVLPNLLTDFGPTL</sequence>
<evidence type="ECO:0000313" key="4">
    <source>
        <dbReference type="Proteomes" id="UP000294933"/>
    </source>
</evidence>
<dbReference type="EMBL" id="ML170247">
    <property type="protein sequence ID" value="TDL16273.1"/>
    <property type="molecule type" value="Genomic_DNA"/>
</dbReference>
<evidence type="ECO:0000259" key="2">
    <source>
        <dbReference type="Pfam" id="PF22215"/>
    </source>
</evidence>
<dbReference type="InterPro" id="IPR036537">
    <property type="entry name" value="Adaptor_Cbl_N_dom_sf"/>
</dbReference>
<dbReference type="Gene3D" id="1.20.930.20">
    <property type="entry name" value="Adaptor protein Cbl, N-terminal domain"/>
    <property type="match status" value="1"/>
</dbReference>
<dbReference type="OrthoDB" id="3266026at2759"/>
<reference evidence="3 4" key="1">
    <citation type="submission" date="2018-06" db="EMBL/GenBank/DDBJ databases">
        <title>A transcriptomic atlas of mushroom development highlights an independent origin of complex multicellularity.</title>
        <authorList>
            <consortium name="DOE Joint Genome Institute"/>
            <person name="Krizsan K."/>
            <person name="Almasi E."/>
            <person name="Merenyi Z."/>
            <person name="Sahu N."/>
            <person name="Viragh M."/>
            <person name="Koszo T."/>
            <person name="Mondo S."/>
            <person name="Kiss B."/>
            <person name="Balint B."/>
            <person name="Kues U."/>
            <person name="Barry K."/>
            <person name="Hegedus J.C."/>
            <person name="Henrissat B."/>
            <person name="Johnson J."/>
            <person name="Lipzen A."/>
            <person name="Ohm R."/>
            <person name="Nagy I."/>
            <person name="Pangilinan J."/>
            <person name="Yan J."/>
            <person name="Xiong Y."/>
            <person name="Grigoriev I.V."/>
            <person name="Hibbett D.S."/>
            <person name="Nagy L.G."/>
        </authorList>
    </citation>
    <scope>NUCLEOTIDE SEQUENCE [LARGE SCALE GENOMIC DNA]</scope>
    <source>
        <strain evidence="3 4">SZMC22713</strain>
    </source>
</reference>
<evidence type="ECO:0000313" key="3">
    <source>
        <dbReference type="EMBL" id="TDL16273.1"/>
    </source>
</evidence>
<feature type="domain" description="Mixed lineage kinase" evidence="2">
    <location>
        <begin position="58"/>
        <end position="183"/>
    </location>
</feature>
<feature type="region of interest" description="Disordered" evidence="1">
    <location>
        <begin position="1"/>
        <end position="30"/>
    </location>
</feature>
<dbReference type="InterPro" id="IPR059179">
    <property type="entry name" value="MLKL-like_MCAfunc"/>
</dbReference>